<dbReference type="Gene3D" id="2.60.120.40">
    <property type="match status" value="1"/>
</dbReference>
<dbReference type="AlphaFoldDB" id="A0A5A9PBY9"/>
<proteinExistence type="predicted"/>
<reference evidence="7 8" key="1">
    <citation type="journal article" date="2019" name="Mol. Ecol. Resour.">
        <title>Chromosome-level genome assembly of Triplophysa tibetana, a fish adapted to the harsh high-altitude environment of the Tibetan Plateau.</title>
        <authorList>
            <person name="Yang X."/>
            <person name="Liu H."/>
            <person name="Ma Z."/>
            <person name="Zou Y."/>
            <person name="Zou M."/>
            <person name="Mao Y."/>
            <person name="Li X."/>
            <person name="Wang H."/>
            <person name="Chen T."/>
            <person name="Wang W."/>
            <person name="Yang R."/>
        </authorList>
    </citation>
    <scope>NUCLEOTIDE SEQUENCE [LARGE SCALE GENOMIC DNA]</scope>
    <source>
        <strain evidence="7">TTIB1903HZAU</strain>
        <tissue evidence="7">Muscle</tissue>
    </source>
</reference>
<dbReference type="InterPro" id="IPR001073">
    <property type="entry name" value="C1q_dom"/>
</dbReference>
<evidence type="ECO:0000313" key="7">
    <source>
        <dbReference type="EMBL" id="KAA0719520.1"/>
    </source>
</evidence>
<protein>
    <submittedName>
        <fullName evidence="7">Collagen alpha-1(VIII) chain</fullName>
    </submittedName>
</protein>
<evidence type="ECO:0000256" key="1">
    <source>
        <dbReference type="ARBA" id="ARBA00004613"/>
    </source>
</evidence>
<evidence type="ECO:0000256" key="4">
    <source>
        <dbReference type="SAM" id="Coils"/>
    </source>
</evidence>
<feature type="signal peptide" evidence="5">
    <location>
        <begin position="1"/>
        <end position="19"/>
    </location>
</feature>
<dbReference type="OrthoDB" id="10070467at2759"/>
<feature type="chain" id="PRO_5022791726" evidence="5">
    <location>
        <begin position="20"/>
        <end position="214"/>
    </location>
</feature>
<dbReference type="InterPro" id="IPR050822">
    <property type="entry name" value="Cerebellin_Synaptic_Org"/>
</dbReference>
<keyword evidence="7" id="KW-0176">Collagen</keyword>
<evidence type="ECO:0000256" key="5">
    <source>
        <dbReference type="SAM" id="SignalP"/>
    </source>
</evidence>
<evidence type="ECO:0000256" key="3">
    <source>
        <dbReference type="ARBA" id="ARBA00022729"/>
    </source>
</evidence>
<keyword evidence="3 5" id="KW-0732">Signal</keyword>
<keyword evidence="4" id="KW-0175">Coiled coil</keyword>
<keyword evidence="8" id="KW-1185">Reference proteome</keyword>
<accession>A0A5A9PBY9</accession>
<keyword evidence="2" id="KW-0964">Secreted</keyword>
<organism evidence="7 8">
    <name type="scientific">Triplophysa tibetana</name>
    <dbReference type="NCBI Taxonomy" id="1572043"/>
    <lineage>
        <taxon>Eukaryota</taxon>
        <taxon>Metazoa</taxon>
        <taxon>Chordata</taxon>
        <taxon>Craniata</taxon>
        <taxon>Vertebrata</taxon>
        <taxon>Euteleostomi</taxon>
        <taxon>Actinopterygii</taxon>
        <taxon>Neopterygii</taxon>
        <taxon>Teleostei</taxon>
        <taxon>Ostariophysi</taxon>
        <taxon>Cypriniformes</taxon>
        <taxon>Nemacheilidae</taxon>
        <taxon>Triplophysa</taxon>
    </lineage>
</organism>
<dbReference type="SMART" id="SM00110">
    <property type="entry name" value="C1Q"/>
    <property type="match status" value="1"/>
</dbReference>
<dbReference type="GO" id="GO:0005576">
    <property type="term" value="C:extracellular region"/>
    <property type="evidence" value="ECO:0007669"/>
    <property type="project" value="UniProtKB-SubCell"/>
</dbReference>
<name>A0A5A9PBY9_9TELE</name>
<dbReference type="PROSITE" id="PS50871">
    <property type="entry name" value="C1Q"/>
    <property type="match status" value="1"/>
</dbReference>
<evidence type="ECO:0000259" key="6">
    <source>
        <dbReference type="PROSITE" id="PS50871"/>
    </source>
</evidence>
<dbReference type="PANTHER" id="PTHR22923">
    <property type="entry name" value="CEREBELLIN-RELATED"/>
    <property type="match status" value="1"/>
</dbReference>
<gene>
    <name evidence="7" type="ORF">E1301_Tti016027</name>
</gene>
<sequence>MALVLHMLMLLFCARSSVSQDLLRPTVDIMAELAKLKNMEEKIQNLENTLNKVLSENEALKRSQYMLEMLQNGKEAQKVAFSAGLLASGSGHTGPADSDKTLVYKKVFTNIGNAYDPDTGIFTASVHGVYYFRFYAHSQAGIKMAVSLYKNGLLQCSVFSVNPSFNGNASNDVVLTLEPGDVVYTKLWKNSRVFDDEASYTSFSGFLIFPLQLK</sequence>
<feature type="coiled-coil region" evidence="4">
    <location>
        <begin position="29"/>
        <end position="63"/>
    </location>
</feature>
<dbReference type="Proteomes" id="UP000324632">
    <property type="component" value="Chromosome 7"/>
</dbReference>
<comment type="caution">
    <text evidence="7">The sequence shown here is derived from an EMBL/GenBank/DDBJ whole genome shotgun (WGS) entry which is preliminary data.</text>
</comment>
<dbReference type="SUPFAM" id="SSF49842">
    <property type="entry name" value="TNF-like"/>
    <property type="match status" value="1"/>
</dbReference>
<evidence type="ECO:0000313" key="8">
    <source>
        <dbReference type="Proteomes" id="UP000324632"/>
    </source>
</evidence>
<dbReference type="Pfam" id="PF00386">
    <property type="entry name" value="C1q"/>
    <property type="match status" value="1"/>
</dbReference>
<dbReference type="PANTHER" id="PTHR22923:SF102">
    <property type="entry name" value="CEREBELLIN 13-RELATED"/>
    <property type="match status" value="1"/>
</dbReference>
<feature type="domain" description="C1q" evidence="6">
    <location>
        <begin position="74"/>
        <end position="214"/>
    </location>
</feature>
<comment type="subcellular location">
    <subcellularLocation>
        <location evidence="1">Secreted</location>
    </subcellularLocation>
</comment>
<dbReference type="InterPro" id="IPR008983">
    <property type="entry name" value="Tumour_necrosis_fac-like_dom"/>
</dbReference>
<evidence type="ECO:0000256" key="2">
    <source>
        <dbReference type="ARBA" id="ARBA00022525"/>
    </source>
</evidence>
<dbReference type="EMBL" id="SOYY01000007">
    <property type="protein sequence ID" value="KAA0719520.1"/>
    <property type="molecule type" value="Genomic_DNA"/>
</dbReference>
<dbReference type="GO" id="GO:0005581">
    <property type="term" value="C:collagen trimer"/>
    <property type="evidence" value="ECO:0007669"/>
    <property type="project" value="UniProtKB-KW"/>
</dbReference>
<dbReference type="PRINTS" id="PR00007">
    <property type="entry name" value="COMPLEMNTC1Q"/>
</dbReference>